<dbReference type="InterPro" id="IPR003029">
    <property type="entry name" value="S1_domain"/>
</dbReference>
<dbReference type="InterPro" id="IPR012340">
    <property type="entry name" value="NA-bd_OB-fold"/>
</dbReference>
<feature type="compositionally biased region" description="Basic residues" evidence="2">
    <location>
        <begin position="441"/>
        <end position="458"/>
    </location>
</feature>
<dbReference type="EMBL" id="FN649741">
    <property type="protein sequence ID" value="CBN75014.1"/>
    <property type="molecule type" value="Genomic_DNA"/>
</dbReference>
<reference evidence="5 6" key="1">
    <citation type="journal article" date="2010" name="Nature">
        <title>The Ectocarpus genome and the independent evolution of multicellularity in brown algae.</title>
        <authorList>
            <person name="Cock J.M."/>
            <person name="Sterck L."/>
            <person name="Rouze P."/>
            <person name="Scornet D."/>
            <person name="Allen A.E."/>
            <person name="Amoutzias G."/>
            <person name="Anthouard V."/>
            <person name="Artiguenave F."/>
            <person name="Aury J.M."/>
            <person name="Badger J.H."/>
            <person name="Beszteri B."/>
            <person name="Billiau K."/>
            <person name="Bonnet E."/>
            <person name="Bothwell J.H."/>
            <person name="Bowler C."/>
            <person name="Boyen C."/>
            <person name="Brownlee C."/>
            <person name="Carrano C.J."/>
            <person name="Charrier B."/>
            <person name="Cho G.Y."/>
            <person name="Coelho S.M."/>
            <person name="Collen J."/>
            <person name="Corre E."/>
            <person name="Da Silva C."/>
            <person name="Delage L."/>
            <person name="Delaroque N."/>
            <person name="Dittami S.M."/>
            <person name="Doulbeau S."/>
            <person name="Elias M."/>
            <person name="Farnham G."/>
            <person name="Gachon C.M."/>
            <person name="Gschloessl B."/>
            <person name="Heesch S."/>
            <person name="Jabbari K."/>
            <person name="Jubin C."/>
            <person name="Kawai H."/>
            <person name="Kimura K."/>
            <person name="Kloareg B."/>
            <person name="Kupper F.C."/>
            <person name="Lang D."/>
            <person name="Le Bail A."/>
            <person name="Leblanc C."/>
            <person name="Lerouge P."/>
            <person name="Lohr M."/>
            <person name="Lopez P.J."/>
            <person name="Martens C."/>
            <person name="Maumus F."/>
            <person name="Michel G."/>
            <person name="Miranda-Saavedra D."/>
            <person name="Morales J."/>
            <person name="Moreau H."/>
            <person name="Motomura T."/>
            <person name="Nagasato C."/>
            <person name="Napoli C.A."/>
            <person name="Nelson D.R."/>
            <person name="Nyvall-Collen P."/>
            <person name="Peters A.F."/>
            <person name="Pommier C."/>
            <person name="Potin P."/>
            <person name="Poulain J."/>
            <person name="Quesneville H."/>
            <person name="Read B."/>
            <person name="Rensing S.A."/>
            <person name="Ritter A."/>
            <person name="Rousvoal S."/>
            <person name="Samanta M."/>
            <person name="Samson G."/>
            <person name="Schroeder D.C."/>
            <person name="Segurens B."/>
            <person name="Strittmatter M."/>
            <person name="Tonon T."/>
            <person name="Tregear J.W."/>
            <person name="Valentin K."/>
            <person name="von Dassow P."/>
            <person name="Yamagishi T."/>
            <person name="Van de Peer Y."/>
            <person name="Wincker P."/>
        </authorList>
    </citation>
    <scope>NUCLEOTIDE SEQUENCE [LARGE SCALE GENOMIC DNA]</scope>
    <source>
        <strain evidence="6">Ec32 / CCAP1310/4</strain>
    </source>
</reference>
<feature type="region of interest" description="Disordered" evidence="2">
    <location>
        <begin position="1"/>
        <end position="234"/>
    </location>
</feature>
<dbReference type="Gene3D" id="2.40.50.140">
    <property type="entry name" value="Nucleic acid-binding proteins"/>
    <property type="match status" value="1"/>
</dbReference>
<organism evidence="5 6">
    <name type="scientific">Ectocarpus siliculosus</name>
    <name type="common">Brown alga</name>
    <name type="synonym">Conferva siliculosa</name>
    <dbReference type="NCBI Taxonomy" id="2880"/>
    <lineage>
        <taxon>Eukaryota</taxon>
        <taxon>Sar</taxon>
        <taxon>Stramenopiles</taxon>
        <taxon>Ochrophyta</taxon>
        <taxon>PX clade</taxon>
        <taxon>Phaeophyceae</taxon>
        <taxon>Ectocarpales</taxon>
        <taxon>Ectocarpaceae</taxon>
        <taxon>Ectocarpus</taxon>
    </lineage>
</organism>
<dbReference type="OrthoDB" id="47866at2759"/>
<dbReference type="SMART" id="SM00316">
    <property type="entry name" value="S1"/>
    <property type="match status" value="1"/>
</dbReference>
<dbReference type="EMBL" id="FN648863">
    <property type="protein sequence ID" value="CBN75014.1"/>
    <property type="molecule type" value="Genomic_DNA"/>
</dbReference>
<keyword evidence="1" id="KW-0863">Zinc-finger</keyword>
<gene>
    <name evidence="5" type="ORF">Esi_0064_0059</name>
</gene>
<feature type="domain" description="S1 motif" evidence="3">
    <location>
        <begin position="238"/>
        <end position="312"/>
    </location>
</feature>
<feature type="compositionally biased region" description="Low complexity" evidence="2">
    <location>
        <begin position="37"/>
        <end position="51"/>
    </location>
</feature>
<dbReference type="SUPFAM" id="SSF50249">
    <property type="entry name" value="Nucleic acid-binding proteins"/>
    <property type="match status" value="1"/>
</dbReference>
<sequence length="643" mass="67686">MQRGVGRGLAATKPAWMTSGSVAPSLGGLNGRGGPASSSHGNGSRQQQQSRSRSRSRIGRRSGGGGGRERSRRRSDSRDRRSRSRSRHRSDDRRNGGGRDTAARSGGRSNANDVASRAVQQAFAGGGGGNVPAAGRGRGRGSTIPAWMTHPGGPGGLQESDRGDRGDGRPSKDKSPPRFARSAGPLPPEPTMANGGITGGRGGGGRGWSRSGGGHYGSGGGGGGRGGGRGPEKLPEVFSVHKGEVVKTETFGAFIKLDGYRKHGLVHCSQMASYRVEDVTDVCKVGDTVYAKVIEVTDGADPREQRIALSMKLVNQADGKDLDPSNAEAETDAQRKRPAGGGDRAPVQLEAVFNTTCTKCGVHGHLSIDCFSRGGKKYELVDEEDPRDNGRGGAGGGTGNGMRGVHREPPHGGGALAGGRGRGATMPAWMNDLGLVDKLNKKSHRKEKKSKKKKKSDHRRGDSDSDSSDDDDDDDHRKKHKKSGHKHKKSDHKHKKSGHKHKKSKHSSGNRDGRRGYSDSGSDDSGGGGGGGDRGRVSSNGMGGGTRGSWRDENGSMRRQSRSSDNNGRGGGGRRGRSRSRQRGEGGGWGGRRGRSDSRRGGGGRYRADDRGRFDDAPLREAAGVGDGGRWKPRGDSDRSHSR</sequence>
<dbReference type="AlphaFoldDB" id="D8LRA9"/>
<evidence type="ECO:0000259" key="4">
    <source>
        <dbReference type="PROSITE" id="PS50158"/>
    </source>
</evidence>
<dbReference type="GO" id="GO:0043489">
    <property type="term" value="P:RNA stabilization"/>
    <property type="evidence" value="ECO:0007669"/>
    <property type="project" value="TreeGrafter"/>
</dbReference>
<dbReference type="Pfam" id="PF00575">
    <property type="entry name" value="S1"/>
    <property type="match status" value="1"/>
</dbReference>
<dbReference type="PANTHER" id="PTHR15838">
    <property type="entry name" value="NUCLEOLAR PROTEIN OF 40 KDA"/>
    <property type="match status" value="1"/>
</dbReference>
<dbReference type="InterPro" id="IPR001878">
    <property type="entry name" value="Znf_CCHC"/>
</dbReference>
<evidence type="ECO:0000313" key="6">
    <source>
        <dbReference type="Proteomes" id="UP000002630"/>
    </source>
</evidence>
<dbReference type="OMA" id="DIERMPI"/>
<dbReference type="STRING" id="2880.D8LRA9"/>
<feature type="compositionally biased region" description="Basic residues" evidence="2">
    <location>
        <begin position="477"/>
        <end position="508"/>
    </location>
</feature>
<keyword evidence="1" id="KW-0862">Zinc</keyword>
<dbReference type="PROSITE" id="PS50158">
    <property type="entry name" value="ZF_CCHC"/>
    <property type="match status" value="1"/>
</dbReference>
<feature type="compositionally biased region" description="Gly residues" evidence="2">
    <location>
        <begin position="196"/>
        <end position="229"/>
    </location>
</feature>
<dbReference type="PANTHER" id="PTHR15838:SF1">
    <property type="entry name" value="ZINC FINGER CCHC DOMAIN-CONTAINING PROTEIN 17"/>
    <property type="match status" value="1"/>
</dbReference>
<evidence type="ECO:0000256" key="2">
    <source>
        <dbReference type="SAM" id="MobiDB-lite"/>
    </source>
</evidence>
<dbReference type="GO" id="GO:0003723">
    <property type="term" value="F:RNA binding"/>
    <property type="evidence" value="ECO:0007669"/>
    <property type="project" value="TreeGrafter"/>
</dbReference>
<feature type="region of interest" description="Disordered" evidence="2">
    <location>
        <begin position="381"/>
        <end position="643"/>
    </location>
</feature>
<feature type="compositionally biased region" description="Acidic residues" evidence="2">
    <location>
        <begin position="464"/>
        <end position="474"/>
    </location>
</feature>
<accession>D8LRA9</accession>
<protein>
    <recommendedName>
        <fullName evidence="7">S1 motif domain-containing protein</fullName>
    </recommendedName>
</protein>
<dbReference type="eggNOG" id="KOG0922">
    <property type="taxonomic scope" value="Eukaryota"/>
</dbReference>
<feature type="domain" description="CCHC-type" evidence="4">
    <location>
        <begin position="357"/>
        <end position="370"/>
    </location>
</feature>
<evidence type="ECO:0000313" key="5">
    <source>
        <dbReference type="EMBL" id="CBN75014.1"/>
    </source>
</evidence>
<feature type="compositionally biased region" description="Basic and acidic residues" evidence="2">
    <location>
        <begin position="594"/>
        <end position="619"/>
    </location>
</feature>
<feature type="compositionally biased region" description="Basic residues" evidence="2">
    <location>
        <begin position="572"/>
        <end position="581"/>
    </location>
</feature>
<feature type="compositionally biased region" description="Basic and acidic residues" evidence="2">
    <location>
        <begin position="629"/>
        <end position="643"/>
    </location>
</feature>
<name>D8LRA9_ECTSI</name>
<keyword evidence="6" id="KW-1185">Reference proteome</keyword>
<proteinExistence type="predicted"/>
<evidence type="ECO:0008006" key="7">
    <source>
        <dbReference type="Google" id="ProtNLM"/>
    </source>
</evidence>
<dbReference type="PROSITE" id="PS50126">
    <property type="entry name" value="S1"/>
    <property type="match status" value="1"/>
</dbReference>
<dbReference type="GO" id="GO:0008270">
    <property type="term" value="F:zinc ion binding"/>
    <property type="evidence" value="ECO:0007669"/>
    <property type="project" value="UniProtKB-KW"/>
</dbReference>
<keyword evidence="1" id="KW-0479">Metal-binding</keyword>
<feature type="region of interest" description="Disordered" evidence="2">
    <location>
        <begin position="318"/>
        <end position="345"/>
    </location>
</feature>
<feature type="compositionally biased region" description="Gly residues" evidence="2">
    <location>
        <begin position="411"/>
        <end position="422"/>
    </location>
</feature>
<evidence type="ECO:0000256" key="1">
    <source>
        <dbReference type="PROSITE-ProRule" id="PRU00047"/>
    </source>
</evidence>
<dbReference type="Proteomes" id="UP000002630">
    <property type="component" value="Linkage Group LG16"/>
</dbReference>
<evidence type="ECO:0000259" key="3">
    <source>
        <dbReference type="PROSITE" id="PS50126"/>
    </source>
</evidence>
<feature type="compositionally biased region" description="Gly residues" evidence="2">
    <location>
        <begin position="391"/>
        <end position="402"/>
    </location>
</feature>
<dbReference type="InParanoid" id="D8LRA9"/>
<feature type="compositionally biased region" description="Basic and acidic residues" evidence="2">
    <location>
        <begin position="159"/>
        <end position="176"/>
    </location>
</feature>